<evidence type="ECO:0000259" key="5">
    <source>
        <dbReference type="PROSITE" id="PS51918"/>
    </source>
</evidence>
<dbReference type="PROSITE" id="PS51918">
    <property type="entry name" value="RADICAL_SAM"/>
    <property type="match status" value="1"/>
</dbReference>
<dbReference type="PANTHER" id="PTHR43432">
    <property type="entry name" value="SLR0285 PROTEIN"/>
    <property type="match status" value="1"/>
</dbReference>
<evidence type="ECO:0000256" key="4">
    <source>
        <dbReference type="SAM" id="MobiDB-lite"/>
    </source>
</evidence>
<dbReference type="Pfam" id="PF04055">
    <property type="entry name" value="Radical_SAM"/>
    <property type="match status" value="1"/>
</dbReference>
<keyword evidence="7" id="KW-1185">Reference proteome</keyword>
<dbReference type="Gene3D" id="3.80.30.30">
    <property type="match status" value="1"/>
</dbReference>
<evidence type="ECO:0000313" key="6">
    <source>
        <dbReference type="EMBL" id="TSJ76706.1"/>
    </source>
</evidence>
<organism evidence="6 7">
    <name type="scientific">Rariglobus hedericola</name>
    <dbReference type="NCBI Taxonomy" id="2597822"/>
    <lineage>
        <taxon>Bacteria</taxon>
        <taxon>Pseudomonadati</taxon>
        <taxon>Verrucomicrobiota</taxon>
        <taxon>Opitutia</taxon>
        <taxon>Opitutales</taxon>
        <taxon>Opitutaceae</taxon>
        <taxon>Rariglobus</taxon>
    </lineage>
</organism>
<dbReference type="PANTHER" id="PTHR43432:SF3">
    <property type="entry name" value="SLR0285 PROTEIN"/>
    <property type="match status" value="1"/>
</dbReference>
<sequence length="361" mass="39736">MNAPESPHPSAIPGRGTALSLPNRFERLHVEPDPDADLGPDCGETPHPRTQFFDDASESILNPIDSPDLPMGMGLNPYRGCEHGCAYCYARPTHDYLGWDSGLAFETKIMVKRRAPELLRAALSAKKWRPQTISMSGVTDCYQPAERHFRLTRGCLEVLAEFRNPVAIITKNALVTRDIDVLSDLARHRCAAVYVSITTLDAGLAGKLEPRAARPEHRLRTIRKLAEAGIPVGVMVAPVIPGLTDAELPAILAAAADAGARSAGYVLLRLPYTVKDVFSQWLDDHAPSKKARVLDRLRDLRGGRLNETAWGSRLQGEGVFADQLRDLFQITARRAGMNRNRFDLDTTGFQRPDADGQLALF</sequence>
<dbReference type="GO" id="GO:0051536">
    <property type="term" value="F:iron-sulfur cluster binding"/>
    <property type="evidence" value="ECO:0007669"/>
    <property type="project" value="UniProtKB-KW"/>
</dbReference>
<dbReference type="SUPFAM" id="SSF102114">
    <property type="entry name" value="Radical SAM enzymes"/>
    <property type="match status" value="1"/>
</dbReference>
<accession>A0A556QJ92</accession>
<reference evidence="6 7" key="1">
    <citation type="submission" date="2019-07" db="EMBL/GenBank/DDBJ databases">
        <title>Description of 53C-WASEF.</title>
        <authorList>
            <person name="Pitt A."/>
            <person name="Hahn M.W."/>
        </authorList>
    </citation>
    <scope>NUCLEOTIDE SEQUENCE [LARGE SCALE GENOMIC DNA]</scope>
    <source>
        <strain evidence="6 7">53C-WASEF</strain>
    </source>
</reference>
<evidence type="ECO:0000256" key="1">
    <source>
        <dbReference type="ARBA" id="ARBA00022723"/>
    </source>
</evidence>
<proteinExistence type="predicted"/>
<evidence type="ECO:0000256" key="3">
    <source>
        <dbReference type="ARBA" id="ARBA00023014"/>
    </source>
</evidence>
<evidence type="ECO:0000256" key="2">
    <source>
        <dbReference type="ARBA" id="ARBA00023004"/>
    </source>
</evidence>
<dbReference type="AlphaFoldDB" id="A0A556QJ92"/>
<dbReference type="OrthoDB" id="9785699at2"/>
<dbReference type="Proteomes" id="UP000315648">
    <property type="component" value="Unassembled WGS sequence"/>
</dbReference>
<dbReference type="GO" id="GO:0003824">
    <property type="term" value="F:catalytic activity"/>
    <property type="evidence" value="ECO:0007669"/>
    <property type="project" value="InterPro"/>
</dbReference>
<dbReference type="SFLD" id="SFLDG01084">
    <property type="entry name" value="Uncharacterised_Radical_SAM_Su"/>
    <property type="match status" value="1"/>
</dbReference>
<dbReference type="InterPro" id="IPR040086">
    <property type="entry name" value="MJ0683-like"/>
</dbReference>
<feature type="region of interest" description="Disordered" evidence="4">
    <location>
        <begin position="1"/>
        <end position="23"/>
    </location>
</feature>
<dbReference type="InterPro" id="IPR058240">
    <property type="entry name" value="rSAM_sf"/>
</dbReference>
<name>A0A556QJ92_9BACT</name>
<dbReference type="EMBL" id="VMBG01000002">
    <property type="protein sequence ID" value="TSJ76706.1"/>
    <property type="molecule type" value="Genomic_DNA"/>
</dbReference>
<dbReference type="InterPro" id="IPR007197">
    <property type="entry name" value="rSAM"/>
</dbReference>
<protein>
    <submittedName>
        <fullName evidence="6">PA0069 family radical SAM protein</fullName>
    </submittedName>
</protein>
<dbReference type="SMART" id="SM00729">
    <property type="entry name" value="Elp3"/>
    <property type="match status" value="1"/>
</dbReference>
<dbReference type="InterPro" id="IPR006638">
    <property type="entry name" value="Elp3/MiaA/NifB-like_rSAM"/>
</dbReference>
<dbReference type="RefSeq" id="WP_144230463.1">
    <property type="nucleotide sequence ID" value="NZ_CBCRVV010000014.1"/>
</dbReference>
<dbReference type="NCBIfam" id="NF033668">
    <property type="entry name" value="rSAM_PA0069"/>
    <property type="match status" value="1"/>
</dbReference>
<dbReference type="CDD" id="cd01335">
    <property type="entry name" value="Radical_SAM"/>
    <property type="match status" value="1"/>
</dbReference>
<feature type="domain" description="Radical SAM core" evidence="5">
    <location>
        <begin position="67"/>
        <end position="304"/>
    </location>
</feature>
<dbReference type="GO" id="GO:0046872">
    <property type="term" value="F:metal ion binding"/>
    <property type="evidence" value="ECO:0007669"/>
    <property type="project" value="UniProtKB-KW"/>
</dbReference>
<keyword evidence="1" id="KW-0479">Metal-binding</keyword>
<dbReference type="SFLD" id="SFLDS00029">
    <property type="entry name" value="Radical_SAM"/>
    <property type="match status" value="1"/>
</dbReference>
<keyword evidence="3" id="KW-0411">Iron-sulfur</keyword>
<comment type="caution">
    <text evidence="6">The sequence shown here is derived from an EMBL/GenBank/DDBJ whole genome shotgun (WGS) entry which is preliminary data.</text>
</comment>
<keyword evidence="2" id="KW-0408">Iron</keyword>
<evidence type="ECO:0000313" key="7">
    <source>
        <dbReference type="Proteomes" id="UP000315648"/>
    </source>
</evidence>
<gene>
    <name evidence="6" type="ORF">FPL22_11305</name>
</gene>